<dbReference type="RefSeq" id="WP_021830242.1">
    <property type="nucleotide sequence ID" value="NZ_CAQK01000328.1"/>
</dbReference>
<sequence>MKFLLDTHAFMWWNSDPEKIPPNSLLLLQNPNNDVFLSMVSL</sequence>
<evidence type="ECO:0000313" key="1">
    <source>
        <dbReference type="EMBL" id="CCQ50641.1"/>
    </source>
</evidence>
<organism evidence="1 2">
    <name type="scientific">Crocosphaera watsonii WH 8502</name>
    <dbReference type="NCBI Taxonomy" id="423474"/>
    <lineage>
        <taxon>Bacteria</taxon>
        <taxon>Bacillati</taxon>
        <taxon>Cyanobacteriota</taxon>
        <taxon>Cyanophyceae</taxon>
        <taxon>Oscillatoriophycideae</taxon>
        <taxon>Chroococcales</taxon>
        <taxon>Aphanothecaceae</taxon>
        <taxon>Crocosphaera</taxon>
    </lineage>
</organism>
<accession>T2IAT3</accession>
<comment type="caution">
    <text evidence="1">The sequence shown here is derived from an EMBL/GenBank/DDBJ whole genome shotgun (WGS) entry which is preliminary data.</text>
</comment>
<proteinExistence type="predicted"/>
<reference evidence="1 2" key="2">
    <citation type="submission" date="2013-09" db="EMBL/GenBank/DDBJ databases">
        <title>Whole genome comparison of six Crocosphaera watsonii strains with differing phenotypes.</title>
        <authorList>
            <person name="Bench S.R."/>
            <person name="Heller P."/>
            <person name="Frank I."/>
            <person name="Arciniega M."/>
            <person name="Shilova I.N."/>
            <person name="Zehr J.P."/>
        </authorList>
    </citation>
    <scope>NUCLEOTIDE SEQUENCE [LARGE SCALE GENOMIC DNA]</scope>
    <source>
        <strain evidence="1 2">WH 8502</strain>
    </source>
</reference>
<evidence type="ECO:0000313" key="2">
    <source>
        <dbReference type="Proteomes" id="UP000018348"/>
    </source>
</evidence>
<evidence type="ECO:0008006" key="3">
    <source>
        <dbReference type="Google" id="ProtNLM"/>
    </source>
</evidence>
<protein>
    <recommendedName>
        <fullName evidence="3">PIN domain-containing protein</fullName>
    </recommendedName>
</protein>
<reference evidence="1 2" key="1">
    <citation type="submission" date="2013-01" db="EMBL/GenBank/DDBJ databases">
        <authorList>
            <person name="Bench S."/>
        </authorList>
    </citation>
    <scope>NUCLEOTIDE SEQUENCE [LARGE SCALE GENOMIC DNA]</scope>
    <source>
        <strain evidence="1 2">WH 8502</strain>
    </source>
</reference>
<dbReference type="AlphaFoldDB" id="T2IAT3"/>
<gene>
    <name evidence="1" type="ORF">CWATWH8502_1754</name>
</gene>
<dbReference type="Proteomes" id="UP000018348">
    <property type="component" value="Unassembled WGS sequence"/>
</dbReference>
<dbReference type="EMBL" id="CAQK01000328">
    <property type="protein sequence ID" value="CCQ50641.1"/>
    <property type="molecule type" value="Genomic_DNA"/>
</dbReference>
<name>T2IAT3_CROWT</name>